<evidence type="ECO:0000256" key="14">
    <source>
        <dbReference type="RuleBase" id="RU004516"/>
    </source>
</evidence>
<evidence type="ECO:0000256" key="3">
    <source>
        <dbReference type="ARBA" id="ARBA00011738"/>
    </source>
</evidence>
<dbReference type="InterPro" id="IPR043131">
    <property type="entry name" value="BCAT-like_N"/>
</dbReference>
<dbReference type="GO" id="GO:0008696">
    <property type="term" value="F:4-amino-4-deoxychorismate lyase activity"/>
    <property type="evidence" value="ECO:0007669"/>
    <property type="project" value="UniProtKB-UniRule"/>
</dbReference>
<keyword evidence="5" id="KW-0289">Folate biosynthesis</keyword>
<dbReference type="CDD" id="cd01559">
    <property type="entry name" value="ADCL_like"/>
    <property type="match status" value="1"/>
</dbReference>
<dbReference type="AlphaFoldDB" id="A0A1N6RAR0"/>
<dbReference type="PROSITE" id="PS00770">
    <property type="entry name" value="AA_TRANSFER_CLASS_4"/>
    <property type="match status" value="1"/>
</dbReference>
<dbReference type="Gene3D" id="3.20.10.10">
    <property type="entry name" value="D-amino Acid Aminotransferase, subunit A, domain 2"/>
    <property type="match status" value="1"/>
</dbReference>
<dbReference type="RefSeq" id="WP_076462391.1">
    <property type="nucleotide sequence ID" value="NZ_FTMN01000003.1"/>
</dbReference>
<dbReference type="FunFam" id="3.20.10.10:FF:000002">
    <property type="entry name" value="D-alanine aminotransferase"/>
    <property type="match status" value="1"/>
</dbReference>
<dbReference type="SUPFAM" id="SSF56752">
    <property type="entry name" value="D-aminoacid aminotransferase-like PLP-dependent enzymes"/>
    <property type="match status" value="1"/>
</dbReference>
<dbReference type="STRING" id="49186.SAMN05421647_103203"/>
<comment type="catalytic activity">
    <reaction evidence="9">
        <text>4-amino-4-deoxychorismate = 4-aminobenzoate + pyruvate + H(+)</text>
        <dbReference type="Rhea" id="RHEA:16201"/>
        <dbReference type="ChEBI" id="CHEBI:15361"/>
        <dbReference type="ChEBI" id="CHEBI:15378"/>
        <dbReference type="ChEBI" id="CHEBI:17836"/>
        <dbReference type="ChEBI" id="CHEBI:58406"/>
        <dbReference type="EC" id="4.1.3.38"/>
    </reaction>
</comment>
<dbReference type="GO" id="GO:0046656">
    <property type="term" value="P:folic acid biosynthetic process"/>
    <property type="evidence" value="ECO:0007669"/>
    <property type="project" value="UniProtKB-KW"/>
</dbReference>
<dbReference type="PANTHER" id="PTHR42743:SF2">
    <property type="entry name" value="AMINODEOXYCHORISMATE LYASE"/>
    <property type="match status" value="1"/>
</dbReference>
<dbReference type="eggNOG" id="COG0115">
    <property type="taxonomic scope" value="Bacteria"/>
</dbReference>
<evidence type="ECO:0000256" key="1">
    <source>
        <dbReference type="ARBA" id="ARBA00001933"/>
    </source>
</evidence>
<dbReference type="Proteomes" id="UP000186895">
    <property type="component" value="Unassembled WGS sequence"/>
</dbReference>
<dbReference type="InterPro" id="IPR001544">
    <property type="entry name" value="Aminotrans_IV"/>
</dbReference>
<evidence type="ECO:0000313" key="16">
    <source>
        <dbReference type="Proteomes" id="UP000186895"/>
    </source>
</evidence>
<dbReference type="EC" id="4.1.3.38" evidence="8 12"/>
<evidence type="ECO:0000256" key="7">
    <source>
        <dbReference type="ARBA" id="ARBA00035633"/>
    </source>
</evidence>
<dbReference type="InterPro" id="IPR018300">
    <property type="entry name" value="Aminotrans_IV_CS"/>
</dbReference>
<keyword evidence="6 15" id="KW-0456">Lyase</keyword>
<comment type="subunit">
    <text evidence="3">Homodimer.</text>
</comment>
<evidence type="ECO:0000256" key="9">
    <source>
        <dbReference type="ARBA" id="ARBA00049529"/>
    </source>
</evidence>
<dbReference type="Gene3D" id="3.30.470.10">
    <property type="match status" value="1"/>
</dbReference>
<dbReference type="InterPro" id="IPR043132">
    <property type="entry name" value="BCAT-like_C"/>
</dbReference>
<comment type="pathway">
    <text evidence="7">Cofactor biosynthesis; tetrahydrofolate biosynthesis; 4-aminobenzoate from chorismate: step 2/2.</text>
</comment>
<protein>
    <recommendedName>
        <fullName evidence="11 12">Aminodeoxychorismate lyase</fullName>
        <ecNumber evidence="8 12">4.1.3.38</ecNumber>
    </recommendedName>
</protein>
<dbReference type="NCBIfam" id="TIGR03461">
    <property type="entry name" value="pabC_Proteo"/>
    <property type="match status" value="1"/>
</dbReference>
<dbReference type="InterPro" id="IPR036038">
    <property type="entry name" value="Aminotransferase-like"/>
</dbReference>
<dbReference type="PANTHER" id="PTHR42743">
    <property type="entry name" value="AMINO-ACID AMINOTRANSFERASE"/>
    <property type="match status" value="1"/>
</dbReference>
<keyword evidence="16" id="KW-1185">Reference proteome</keyword>
<evidence type="ECO:0000256" key="2">
    <source>
        <dbReference type="ARBA" id="ARBA00009320"/>
    </source>
</evidence>
<evidence type="ECO:0000256" key="8">
    <source>
        <dbReference type="ARBA" id="ARBA00035676"/>
    </source>
</evidence>
<dbReference type="GO" id="GO:0005829">
    <property type="term" value="C:cytosol"/>
    <property type="evidence" value="ECO:0007669"/>
    <property type="project" value="TreeGrafter"/>
</dbReference>
<evidence type="ECO:0000256" key="5">
    <source>
        <dbReference type="ARBA" id="ARBA00022909"/>
    </source>
</evidence>
<evidence type="ECO:0000256" key="10">
    <source>
        <dbReference type="ARBA" id="ARBA00054027"/>
    </source>
</evidence>
<evidence type="ECO:0000256" key="6">
    <source>
        <dbReference type="ARBA" id="ARBA00023239"/>
    </source>
</evidence>
<dbReference type="EMBL" id="FTMN01000003">
    <property type="protein sequence ID" value="SIQ25726.1"/>
    <property type="molecule type" value="Genomic_DNA"/>
</dbReference>
<accession>A0A1N6RAR0</accession>
<evidence type="ECO:0000256" key="4">
    <source>
        <dbReference type="ARBA" id="ARBA00022898"/>
    </source>
</evidence>
<name>A0A1N6RAR0_9GAMM</name>
<evidence type="ECO:0000313" key="15">
    <source>
        <dbReference type="EMBL" id="SIQ25726.1"/>
    </source>
</evidence>
<dbReference type="GO" id="GO:0030170">
    <property type="term" value="F:pyridoxal phosphate binding"/>
    <property type="evidence" value="ECO:0007669"/>
    <property type="project" value="InterPro"/>
</dbReference>
<reference evidence="15 16" key="1">
    <citation type="submission" date="2017-01" db="EMBL/GenBank/DDBJ databases">
        <authorList>
            <person name="Mah S.A."/>
            <person name="Swanson W.J."/>
            <person name="Moy G.W."/>
            <person name="Vacquier V.D."/>
        </authorList>
    </citation>
    <scope>NUCLEOTIDE SEQUENCE [LARGE SCALE GENOMIC DNA]</scope>
    <source>
        <strain evidence="15 16">DSM 7027</strain>
    </source>
</reference>
<comment type="similarity">
    <text evidence="2 13">Belongs to the class-IV pyridoxal-phosphate-dependent aminotransferase family.</text>
</comment>
<organism evidence="15 16">
    <name type="scientific">Marinobacterium stanieri</name>
    <dbReference type="NCBI Taxonomy" id="49186"/>
    <lineage>
        <taxon>Bacteria</taxon>
        <taxon>Pseudomonadati</taxon>
        <taxon>Pseudomonadota</taxon>
        <taxon>Gammaproteobacteria</taxon>
        <taxon>Oceanospirillales</taxon>
        <taxon>Oceanospirillaceae</taxon>
        <taxon>Marinobacterium</taxon>
    </lineage>
</organism>
<gene>
    <name evidence="15" type="ORF">SAMN05421647_103203</name>
</gene>
<comment type="function">
    <text evidence="10">Involved in the biosynthesis of p-aminobenzoate (PABA), a precursor of tetrahydrofolate. Converts 4-amino-4-deoxychorismate into 4-aminobenzoate (PABA) and pyruvate.</text>
</comment>
<dbReference type="NCBIfam" id="NF004761">
    <property type="entry name" value="PRK06092.1"/>
    <property type="match status" value="1"/>
</dbReference>
<dbReference type="GO" id="GO:0008153">
    <property type="term" value="P:4-aminobenzoate biosynthetic process"/>
    <property type="evidence" value="ECO:0007669"/>
    <property type="project" value="UniProtKB-UniRule"/>
</dbReference>
<evidence type="ECO:0000256" key="11">
    <source>
        <dbReference type="ARBA" id="ARBA00069174"/>
    </source>
</evidence>
<comment type="cofactor">
    <cofactor evidence="1 14">
        <name>pyridoxal 5'-phosphate</name>
        <dbReference type="ChEBI" id="CHEBI:597326"/>
    </cofactor>
</comment>
<keyword evidence="4 14" id="KW-0663">Pyridoxal phosphate</keyword>
<dbReference type="InterPro" id="IPR017824">
    <property type="entry name" value="Aminodeoxychorismate_lyase_IV"/>
</dbReference>
<evidence type="ECO:0000256" key="13">
    <source>
        <dbReference type="RuleBase" id="RU004106"/>
    </source>
</evidence>
<sequence>MSTSTLINGLPASTIPVSDRGLAYGQGLFETILVSAGQPALLHAHFDRLLQGCQRLGIPDQGLMDALKADIAGLSLPAGDAVLKLIVTAGSGGRGYLTPNPANPNRIVTLSPMPAYPDQPEMGIDVCWCETRLAVQPALSGIKHLNRLEQVLAREEWRHTNCREGLVSDTRGFVIEGTMSNLFFVSEGCLHTPDLSGSGINGIMRRQIIAQADAWGVQIHIGDYCPEQVMAADELFLCNSLNGIWPITNLGEHEYPLGHMTLRLQSLQLQRKVK</sequence>
<evidence type="ECO:0000256" key="12">
    <source>
        <dbReference type="NCBIfam" id="TIGR03461"/>
    </source>
</evidence>
<dbReference type="InterPro" id="IPR050571">
    <property type="entry name" value="Class-IV_PLP-Dep_Aminotrnsfr"/>
</dbReference>
<dbReference type="Pfam" id="PF01063">
    <property type="entry name" value="Aminotran_4"/>
    <property type="match status" value="1"/>
</dbReference>
<proteinExistence type="inferred from homology"/>